<feature type="domain" description="Glycosyltransferase 2-like" evidence="4">
    <location>
        <begin position="6"/>
        <end position="133"/>
    </location>
</feature>
<dbReference type="InterPro" id="IPR029044">
    <property type="entry name" value="Nucleotide-diphossugar_trans"/>
</dbReference>
<keyword evidence="6" id="KW-1185">Reference proteome</keyword>
<gene>
    <name evidence="5" type="ORF">H6G59_05685</name>
</gene>
<evidence type="ECO:0000259" key="4">
    <source>
        <dbReference type="Pfam" id="PF00535"/>
    </source>
</evidence>
<dbReference type="CDD" id="cd00761">
    <property type="entry name" value="Glyco_tranf_GTA_type"/>
    <property type="match status" value="1"/>
</dbReference>
<dbReference type="Gene3D" id="3.90.550.10">
    <property type="entry name" value="Spore Coat Polysaccharide Biosynthesis Protein SpsA, Chain A"/>
    <property type="match status" value="1"/>
</dbReference>
<keyword evidence="3" id="KW-0808">Transferase</keyword>
<proteinExistence type="inferred from homology"/>
<evidence type="ECO:0000313" key="5">
    <source>
        <dbReference type="EMBL" id="MBD2567398.1"/>
    </source>
</evidence>
<name>A0ABR8FCT2_9NOST</name>
<dbReference type="EMBL" id="JACJST010000003">
    <property type="protein sequence ID" value="MBD2567398.1"/>
    <property type="molecule type" value="Genomic_DNA"/>
</dbReference>
<organism evidence="5 6">
    <name type="scientific">Anabaena lutea FACHB-196</name>
    <dbReference type="NCBI Taxonomy" id="2692881"/>
    <lineage>
        <taxon>Bacteria</taxon>
        <taxon>Bacillati</taxon>
        <taxon>Cyanobacteriota</taxon>
        <taxon>Cyanophyceae</taxon>
        <taxon>Nostocales</taxon>
        <taxon>Nostocaceae</taxon>
        <taxon>Anabaena</taxon>
    </lineage>
</organism>
<reference evidence="5 6" key="1">
    <citation type="journal article" date="2020" name="ISME J.">
        <title>Comparative genomics reveals insights into cyanobacterial evolution and habitat adaptation.</title>
        <authorList>
            <person name="Chen M.Y."/>
            <person name="Teng W.K."/>
            <person name="Zhao L."/>
            <person name="Hu C.X."/>
            <person name="Zhou Y.K."/>
            <person name="Han B.P."/>
            <person name="Song L.R."/>
            <person name="Shu W.S."/>
        </authorList>
    </citation>
    <scope>NUCLEOTIDE SEQUENCE [LARGE SCALE GENOMIC DNA]</scope>
    <source>
        <strain evidence="5 6">FACHB-196</strain>
    </source>
</reference>
<dbReference type="SUPFAM" id="SSF53448">
    <property type="entry name" value="Nucleotide-diphospho-sugar transferases"/>
    <property type="match status" value="1"/>
</dbReference>
<evidence type="ECO:0000313" key="6">
    <source>
        <dbReference type="Proteomes" id="UP000640531"/>
    </source>
</evidence>
<comment type="similarity">
    <text evidence="1">Belongs to the glycosyltransferase 2 family.</text>
</comment>
<keyword evidence="2" id="KW-0328">Glycosyltransferase</keyword>
<dbReference type="PANTHER" id="PTHR43685:SF5">
    <property type="entry name" value="GLYCOSYLTRANSFERASE EPSE-RELATED"/>
    <property type="match status" value="1"/>
</dbReference>
<dbReference type="InterPro" id="IPR001173">
    <property type="entry name" value="Glyco_trans_2-like"/>
</dbReference>
<dbReference type="PANTHER" id="PTHR43685">
    <property type="entry name" value="GLYCOSYLTRANSFERASE"/>
    <property type="match status" value="1"/>
</dbReference>
<accession>A0ABR8FCT2</accession>
<evidence type="ECO:0000256" key="3">
    <source>
        <dbReference type="ARBA" id="ARBA00022679"/>
    </source>
</evidence>
<evidence type="ECO:0000256" key="1">
    <source>
        <dbReference type="ARBA" id="ARBA00006739"/>
    </source>
</evidence>
<evidence type="ECO:0000256" key="2">
    <source>
        <dbReference type="ARBA" id="ARBA00022676"/>
    </source>
</evidence>
<dbReference type="Proteomes" id="UP000640531">
    <property type="component" value="Unassembled WGS sequence"/>
</dbReference>
<dbReference type="InterPro" id="IPR050834">
    <property type="entry name" value="Glycosyltransf_2"/>
</dbReference>
<dbReference type="RefSeq" id="WP_190712275.1">
    <property type="nucleotide sequence ID" value="NZ_JACJST010000003.1"/>
</dbReference>
<dbReference type="Pfam" id="PF00535">
    <property type="entry name" value="Glycos_transf_2"/>
    <property type="match status" value="1"/>
</dbReference>
<protein>
    <submittedName>
        <fullName evidence="5">Glycosyltransferase family 2 protein</fullName>
    </submittedName>
</protein>
<sequence>MNPVVSVIIPAYNTEKYIGKAIESVLQQTLDNLEIIVVDDASTDATLALAKSFSDPRVKVLTNPENLGAAAARNRAIRAATGKWIALLDSDDWYAPYRLEKLLAVANSQPVDMVADDIYHINDGEEFPWSTLFRESGEKFDEIMQIEPVFFVESDLPGVGGLTLGLTKPIIKREFLLKHRIEYLNNIRLGQDFWFYLSCLANGARFYIIPQAYYFYRSRPGALTKKTKIERLNQFVTANLCFSEQPVAKKNPQLLDALSKRITKLEKIRSYFIVVDAIKQGEFLNVLLLMRNNPYFFLHFINQLPRILSRRWNYFLAKLVH</sequence>
<comment type="caution">
    <text evidence="5">The sequence shown here is derived from an EMBL/GenBank/DDBJ whole genome shotgun (WGS) entry which is preliminary data.</text>
</comment>